<dbReference type="STRING" id="307507.A0A2V0PGG7"/>
<dbReference type="EMBL" id="BDRX01000090">
    <property type="protein sequence ID" value="GBF97000.1"/>
    <property type="molecule type" value="Genomic_DNA"/>
</dbReference>
<keyword evidence="2" id="KW-1133">Transmembrane helix</keyword>
<sequence>MGPPQREPWYYGRFARTTLPMFGFVVLCWYGLDQLMASKLKIRQTVRGYDKVEEYDPAEAMRRLERGGGGGGDGTGGGSGREGGARRAPRAPRGAAEEAAAARARAAVGGAKSLEEELEELTRGIDLRTFDYKPVPRTEDDG</sequence>
<dbReference type="Proteomes" id="UP000247498">
    <property type="component" value="Unassembled WGS sequence"/>
</dbReference>
<organism evidence="3 4">
    <name type="scientific">Raphidocelis subcapitata</name>
    <dbReference type="NCBI Taxonomy" id="307507"/>
    <lineage>
        <taxon>Eukaryota</taxon>
        <taxon>Viridiplantae</taxon>
        <taxon>Chlorophyta</taxon>
        <taxon>core chlorophytes</taxon>
        <taxon>Chlorophyceae</taxon>
        <taxon>CS clade</taxon>
        <taxon>Sphaeropleales</taxon>
        <taxon>Selenastraceae</taxon>
        <taxon>Raphidocelis</taxon>
    </lineage>
</organism>
<accession>A0A2V0PGG7</accession>
<dbReference type="InParanoid" id="A0A2V0PGG7"/>
<dbReference type="OrthoDB" id="545740at2759"/>
<evidence type="ECO:0000256" key="2">
    <source>
        <dbReference type="SAM" id="Phobius"/>
    </source>
</evidence>
<feature type="compositionally biased region" description="Low complexity" evidence="1">
    <location>
        <begin position="91"/>
        <end position="102"/>
    </location>
</feature>
<keyword evidence="2" id="KW-0472">Membrane</keyword>
<proteinExistence type="predicted"/>
<name>A0A2V0PGG7_9CHLO</name>
<feature type="compositionally biased region" description="Gly residues" evidence="1">
    <location>
        <begin position="67"/>
        <end position="82"/>
    </location>
</feature>
<protein>
    <submittedName>
        <fullName evidence="3">Uncharacterized protein</fullName>
    </submittedName>
</protein>
<feature type="region of interest" description="Disordered" evidence="1">
    <location>
        <begin position="60"/>
        <end position="102"/>
    </location>
</feature>
<keyword evidence="4" id="KW-1185">Reference proteome</keyword>
<dbReference type="AlphaFoldDB" id="A0A2V0PGG7"/>
<evidence type="ECO:0000313" key="3">
    <source>
        <dbReference type="EMBL" id="GBF97000.1"/>
    </source>
</evidence>
<reference evidence="3 4" key="1">
    <citation type="journal article" date="2018" name="Sci. Rep.">
        <title>Raphidocelis subcapitata (=Pseudokirchneriella subcapitata) provides an insight into genome evolution and environmental adaptations in the Sphaeropleales.</title>
        <authorList>
            <person name="Suzuki S."/>
            <person name="Yamaguchi H."/>
            <person name="Nakajima N."/>
            <person name="Kawachi M."/>
        </authorList>
    </citation>
    <scope>NUCLEOTIDE SEQUENCE [LARGE SCALE GENOMIC DNA]</scope>
    <source>
        <strain evidence="3 4">NIES-35</strain>
    </source>
</reference>
<comment type="caution">
    <text evidence="3">The sequence shown here is derived from an EMBL/GenBank/DDBJ whole genome shotgun (WGS) entry which is preliminary data.</text>
</comment>
<gene>
    <name evidence="3" type="ORF">Rsub_09797</name>
</gene>
<evidence type="ECO:0000256" key="1">
    <source>
        <dbReference type="SAM" id="MobiDB-lite"/>
    </source>
</evidence>
<evidence type="ECO:0000313" key="4">
    <source>
        <dbReference type="Proteomes" id="UP000247498"/>
    </source>
</evidence>
<keyword evidence="2" id="KW-0812">Transmembrane</keyword>
<feature type="transmembrane region" description="Helical" evidence="2">
    <location>
        <begin position="14"/>
        <end position="32"/>
    </location>
</feature>